<reference evidence="9 13" key="1">
    <citation type="journal article" date="2013" name="Genome Biol.">
        <title>Draft genome of the mountain pine beetle, Dendroctonus ponderosae Hopkins, a major forest pest.</title>
        <authorList>
            <person name="Keeling C.I."/>
            <person name="Yuen M.M."/>
            <person name="Liao N.Y."/>
            <person name="Docking T.R."/>
            <person name="Chan S.K."/>
            <person name="Taylor G.A."/>
            <person name="Palmquist D.L."/>
            <person name="Jackman S.D."/>
            <person name="Nguyen A."/>
            <person name="Li M."/>
            <person name="Henderson H."/>
            <person name="Janes J.K."/>
            <person name="Zhao Y."/>
            <person name="Pandoh P."/>
            <person name="Moore R."/>
            <person name="Sperling F.A."/>
            <person name="Huber D.P."/>
            <person name="Birol I."/>
            <person name="Jones S.J."/>
            <person name="Bohlmann J."/>
        </authorList>
    </citation>
    <scope>NUCLEOTIDE SEQUENCE</scope>
</reference>
<dbReference type="EMBL" id="KB632399">
    <property type="protein sequence ID" value="ERL94766.1"/>
    <property type="molecule type" value="Genomic_DNA"/>
</dbReference>
<dbReference type="EMBL" id="KB630683">
    <property type="protein sequence ID" value="ERL83786.1"/>
    <property type="molecule type" value="Genomic_DNA"/>
</dbReference>
<dbReference type="InterPro" id="IPR050975">
    <property type="entry name" value="Sleep_regulator"/>
</dbReference>
<keyword evidence="5" id="KW-1133">Transmembrane helix</keyword>
<evidence type="ECO:0000313" key="10">
    <source>
        <dbReference type="EMBL" id="ERL83786.1"/>
    </source>
</evidence>
<dbReference type="AlphaFoldDB" id="N6U7S0"/>
<accession>N6U7S0</accession>
<keyword evidence="8" id="KW-0449">Lipoprotein</keyword>
<dbReference type="Proteomes" id="UP000030742">
    <property type="component" value="Unassembled WGS sequence"/>
</dbReference>
<protein>
    <submittedName>
        <fullName evidence="9">Uncharacterized protein</fullName>
    </submittedName>
</protein>
<dbReference type="GO" id="GO:0098552">
    <property type="term" value="C:side of membrane"/>
    <property type="evidence" value="ECO:0007669"/>
    <property type="project" value="UniProtKB-KW"/>
</dbReference>
<evidence type="ECO:0000256" key="3">
    <source>
        <dbReference type="ARBA" id="ARBA00022692"/>
    </source>
</evidence>
<dbReference type="Pfam" id="PF17064">
    <property type="entry name" value="QVR"/>
    <property type="match status" value="1"/>
</dbReference>
<evidence type="ECO:0000256" key="6">
    <source>
        <dbReference type="ARBA" id="ARBA00023136"/>
    </source>
</evidence>
<evidence type="ECO:0000313" key="12">
    <source>
        <dbReference type="EMBL" id="ERL94766.1"/>
    </source>
</evidence>
<keyword evidence="6" id="KW-0472">Membrane</keyword>
<dbReference type="InterPro" id="IPR031424">
    <property type="entry name" value="QVR-like"/>
</dbReference>
<proteinExistence type="predicted"/>
<keyword evidence="7" id="KW-0325">Glycoprotein</keyword>
<evidence type="ECO:0000256" key="1">
    <source>
        <dbReference type="ARBA" id="ARBA00004589"/>
    </source>
</evidence>
<name>N6U7S0_DENPD</name>
<feature type="non-terminal residue" evidence="9">
    <location>
        <position position="1"/>
    </location>
</feature>
<dbReference type="GO" id="GO:0030431">
    <property type="term" value="P:sleep"/>
    <property type="evidence" value="ECO:0007669"/>
    <property type="project" value="InterPro"/>
</dbReference>
<keyword evidence="2" id="KW-0336">GPI-anchor</keyword>
<gene>
    <name evidence="10" type="ORF">D910_01027</name>
    <name evidence="11" type="ORF">D910_07415</name>
    <name evidence="12" type="ORF">D910_12040</name>
    <name evidence="9" type="ORF">YQE_08743</name>
</gene>
<dbReference type="GO" id="GO:0032222">
    <property type="term" value="P:regulation of synaptic transmission, cholinergic"/>
    <property type="evidence" value="ECO:0007669"/>
    <property type="project" value="InterPro"/>
</dbReference>
<keyword evidence="3" id="KW-0812">Transmembrane</keyword>
<evidence type="ECO:0000256" key="7">
    <source>
        <dbReference type="ARBA" id="ARBA00023180"/>
    </source>
</evidence>
<evidence type="ECO:0000313" key="13">
    <source>
        <dbReference type="Proteomes" id="UP000030742"/>
    </source>
</evidence>
<dbReference type="HOGENOM" id="CLU_1435802_0_0_1"/>
<evidence type="ECO:0000256" key="5">
    <source>
        <dbReference type="ARBA" id="ARBA00022989"/>
    </source>
</evidence>
<organism evidence="9">
    <name type="scientific">Dendroctonus ponderosae</name>
    <name type="common">Mountain pine beetle</name>
    <dbReference type="NCBI Taxonomy" id="77166"/>
    <lineage>
        <taxon>Eukaryota</taxon>
        <taxon>Metazoa</taxon>
        <taxon>Ecdysozoa</taxon>
        <taxon>Arthropoda</taxon>
        <taxon>Hexapoda</taxon>
        <taxon>Insecta</taxon>
        <taxon>Pterygota</taxon>
        <taxon>Neoptera</taxon>
        <taxon>Endopterygota</taxon>
        <taxon>Coleoptera</taxon>
        <taxon>Polyphaga</taxon>
        <taxon>Cucujiformia</taxon>
        <taxon>Curculionidae</taxon>
        <taxon>Scolytinae</taxon>
        <taxon>Dendroctonus</taxon>
    </lineage>
</organism>
<evidence type="ECO:0000256" key="2">
    <source>
        <dbReference type="ARBA" id="ARBA00022622"/>
    </source>
</evidence>
<evidence type="ECO:0000313" key="9">
    <source>
        <dbReference type="EMBL" id="ENN74622.1"/>
    </source>
</evidence>
<evidence type="ECO:0000256" key="4">
    <source>
        <dbReference type="ARBA" id="ARBA00022729"/>
    </source>
</evidence>
<comment type="subcellular location">
    <subcellularLocation>
        <location evidence="1">Membrane</location>
        <topology evidence="1">Lipid-anchor</topology>
        <topology evidence="1">GPI-anchor</topology>
    </subcellularLocation>
</comment>
<dbReference type="PANTHER" id="PTHR33562">
    <property type="entry name" value="ATILLA, ISOFORM B-RELATED-RELATED"/>
    <property type="match status" value="1"/>
</dbReference>
<keyword evidence="4" id="KW-0732">Signal</keyword>
<dbReference type="EMBL" id="KB741037">
    <property type="protein sequence ID" value="ENN74622.1"/>
    <property type="molecule type" value="Genomic_DNA"/>
</dbReference>
<evidence type="ECO:0000313" key="11">
    <source>
        <dbReference type="EMBL" id="ERL90059.1"/>
    </source>
</evidence>
<evidence type="ECO:0000256" key="8">
    <source>
        <dbReference type="ARBA" id="ARBA00023288"/>
    </source>
</evidence>
<dbReference type="EMBL" id="KB632202">
    <property type="protein sequence ID" value="ERL90059.1"/>
    <property type="molecule type" value="Genomic_DNA"/>
</dbReference>
<sequence length="189" mass="20690">MYIYVDICSNGSSLADLKACYGCSGGNNSACASNTFNTSSEEIYISDCLKVYHLYNTTEAVCLKVVGWSDDDSNIVQRSCAPKTVGDTEVCEYLTKNNTYTQLYGINGTTTCNTCTSDYCNGSTSHLGSAFALFLSIFTIWHRSHAQVDADNVETSCIRSEEGLNGEQEHMSLNAFTAKLKLRRGIKLL</sequence>